<name>A0ABT3NPF6_9PROT</name>
<gene>
    <name evidence="2" type="ORF">OF850_00220</name>
</gene>
<feature type="domain" description="YjiS-like" evidence="1">
    <location>
        <begin position="11"/>
        <end position="40"/>
    </location>
</feature>
<keyword evidence="3" id="KW-1185">Reference proteome</keyword>
<accession>A0ABT3NPF6</accession>
<dbReference type="EMBL" id="JAPFQI010000001">
    <property type="protein sequence ID" value="MCW8084040.1"/>
    <property type="molecule type" value="Genomic_DNA"/>
</dbReference>
<dbReference type="Proteomes" id="UP001526430">
    <property type="component" value="Unassembled WGS sequence"/>
</dbReference>
<dbReference type="Pfam" id="PF06568">
    <property type="entry name" value="YjiS-like"/>
    <property type="match status" value="1"/>
</dbReference>
<dbReference type="InterPro" id="IPR009506">
    <property type="entry name" value="YjiS-like"/>
</dbReference>
<organism evidence="2 3">
    <name type="scientific">Sabulicella glaciei</name>
    <dbReference type="NCBI Taxonomy" id="2984948"/>
    <lineage>
        <taxon>Bacteria</taxon>
        <taxon>Pseudomonadati</taxon>
        <taxon>Pseudomonadota</taxon>
        <taxon>Alphaproteobacteria</taxon>
        <taxon>Acetobacterales</taxon>
        <taxon>Acetobacteraceae</taxon>
        <taxon>Sabulicella</taxon>
    </lineage>
</organism>
<evidence type="ECO:0000313" key="3">
    <source>
        <dbReference type="Proteomes" id="UP001526430"/>
    </source>
</evidence>
<reference evidence="2 3" key="1">
    <citation type="submission" date="2022-10" db="EMBL/GenBank/DDBJ databases">
        <title>Roseococcus glaciei nov., sp. nov., isolated from glacier.</title>
        <authorList>
            <person name="Liu Q."/>
            <person name="Xin Y.-H."/>
        </authorList>
    </citation>
    <scope>NUCLEOTIDE SEQUENCE [LARGE SCALE GENOMIC DNA]</scope>
    <source>
        <strain evidence="2 3">MDT2-1-1</strain>
    </source>
</reference>
<evidence type="ECO:0000259" key="1">
    <source>
        <dbReference type="Pfam" id="PF06568"/>
    </source>
</evidence>
<proteinExistence type="predicted"/>
<comment type="caution">
    <text evidence="2">The sequence shown here is derived from an EMBL/GenBank/DDBJ whole genome shotgun (WGS) entry which is preliminary data.</text>
</comment>
<evidence type="ECO:0000313" key="2">
    <source>
        <dbReference type="EMBL" id="MCW8084040.1"/>
    </source>
</evidence>
<dbReference type="RefSeq" id="WP_301587655.1">
    <property type="nucleotide sequence ID" value="NZ_JAPFQI010000001.1"/>
</dbReference>
<sequence>MTTIGFLIDGLVRIQERARGRRLLLEMDARLLKDIGLTEAIAEAEAAKPWWRH</sequence>
<protein>
    <submittedName>
        <fullName evidence="2">DUF1127 domain-containing protein</fullName>
    </submittedName>
</protein>